<name>A0ABS7RN96_9ACTN</name>
<keyword evidence="2" id="KW-1185">Reference proteome</keyword>
<evidence type="ECO:0000313" key="2">
    <source>
        <dbReference type="Proteomes" id="UP000754710"/>
    </source>
</evidence>
<reference evidence="1 2" key="1">
    <citation type="submission" date="2021-08" db="EMBL/GenBank/DDBJ databases">
        <title>Nocardioides bacterium WL0053 sp. nov., isolated from the sediment.</title>
        <authorList>
            <person name="Wang L."/>
            <person name="Zhang D."/>
            <person name="Zhang A."/>
        </authorList>
    </citation>
    <scope>NUCLEOTIDE SEQUENCE [LARGE SCALE GENOMIC DNA]</scope>
    <source>
        <strain evidence="1 2">WL0053</strain>
    </source>
</reference>
<proteinExistence type="predicted"/>
<gene>
    <name evidence="1" type="ORF">K1X13_16975</name>
</gene>
<accession>A0ABS7RN96</accession>
<evidence type="ECO:0008006" key="3">
    <source>
        <dbReference type="Google" id="ProtNLM"/>
    </source>
</evidence>
<dbReference type="Proteomes" id="UP000754710">
    <property type="component" value="Unassembled WGS sequence"/>
</dbReference>
<protein>
    <recommendedName>
        <fullName evidence="3">DUF222 domain-containing protein</fullName>
    </recommendedName>
</protein>
<comment type="caution">
    <text evidence="1">The sequence shown here is derived from an EMBL/GenBank/DDBJ whole genome shotgun (WGS) entry which is preliminary data.</text>
</comment>
<organism evidence="1 2">
    <name type="scientific">Nocardioides jiangsuensis</name>
    <dbReference type="NCBI Taxonomy" id="2866161"/>
    <lineage>
        <taxon>Bacteria</taxon>
        <taxon>Bacillati</taxon>
        <taxon>Actinomycetota</taxon>
        <taxon>Actinomycetes</taxon>
        <taxon>Propionibacteriales</taxon>
        <taxon>Nocardioidaceae</taxon>
        <taxon>Nocardioides</taxon>
    </lineage>
</organism>
<sequence length="178" mass="19747">MTWDTFHRRGEVLRAVVDATEARRDGVLPMEMPGVAETFGDELTLIGALQLRWHTRLAGSIERELMDQPMDLESAVMAAWRRTATEMTGVRRILDAYADAPTSEQMARTLTKAHRKDWALMASMAGKASPSDRAAADVGRSIEERARAAYRPVAVGRHRADDAEKASLLHRIKAHLAA</sequence>
<dbReference type="EMBL" id="JAIEZQ010000003">
    <property type="protein sequence ID" value="MBY9076530.1"/>
    <property type="molecule type" value="Genomic_DNA"/>
</dbReference>
<evidence type="ECO:0000313" key="1">
    <source>
        <dbReference type="EMBL" id="MBY9076530.1"/>
    </source>
</evidence>
<dbReference type="RefSeq" id="WP_221026327.1">
    <property type="nucleotide sequence ID" value="NZ_JAIEZQ010000003.1"/>
</dbReference>